<dbReference type="GO" id="GO:0051315">
    <property type="term" value="P:attachment of mitotic spindle microtubules to kinetochore"/>
    <property type="evidence" value="ECO:0007669"/>
    <property type="project" value="UniProtKB-UniRule"/>
</dbReference>
<keyword evidence="2 10" id="KW-0158">Chromosome</keyword>
<dbReference type="PANTHER" id="PTHR10643:SF2">
    <property type="entry name" value="KINETOCHORE PROTEIN NDC80 HOMOLOG"/>
    <property type="match status" value="1"/>
</dbReference>
<dbReference type="AlphaFoldDB" id="A0A316UVW3"/>
<feature type="coiled-coil region" evidence="11">
    <location>
        <begin position="589"/>
        <end position="648"/>
    </location>
</feature>
<evidence type="ECO:0000256" key="5">
    <source>
        <dbReference type="ARBA" id="ARBA00022838"/>
    </source>
</evidence>
<comment type="similarity">
    <text evidence="1 10">Belongs to the NDC80/HEC1 family.</text>
</comment>
<dbReference type="Gene3D" id="6.10.250.1950">
    <property type="match status" value="1"/>
</dbReference>
<organism evidence="15 16">
    <name type="scientific">Jaminaea rosea</name>
    <dbReference type="NCBI Taxonomy" id="1569628"/>
    <lineage>
        <taxon>Eukaryota</taxon>
        <taxon>Fungi</taxon>
        <taxon>Dikarya</taxon>
        <taxon>Basidiomycota</taxon>
        <taxon>Ustilaginomycotina</taxon>
        <taxon>Exobasidiomycetes</taxon>
        <taxon>Microstromatales</taxon>
        <taxon>Microstromatales incertae sedis</taxon>
        <taxon>Jaminaea</taxon>
    </lineage>
</organism>
<evidence type="ECO:0000313" key="16">
    <source>
        <dbReference type="Proteomes" id="UP000245884"/>
    </source>
</evidence>
<keyword evidence="8 10" id="KW-0131">Cell cycle</keyword>
<dbReference type="OrthoDB" id="7459479at2759"/>
<evidence type="ECO:0000256" key="3">
    <source>
        <dbReference type="ARBA" id="ARBA00022618"/>
    </source>
</evidence>
<feature type="compositionally biased region" description="Polar residues" evidence="12">
    <location>
        <begin position="82"/>
        <end position="94"/>
    </location>
</feature>
<evidence type="ECO:0000256" key="12">
    <source>
        <dbReference type="SAM" id="MobiDB-lite"/>
    </source>
</evidence>
<evidence type="ECO:0000256" key="2">
    <source>
        <dbReference type="ARBA" id="ARBA00022454"/>
    </source>
</evidence>
<evidence type="ECO:0000256" key="9">
    <source>
        <dbReference type="ARBA" id="ARBA00023328"/>
    </source>
</evidence>
<evidence type="ECO:0000256" key="10">
    <source>
        <dbReference type="RuleBase" id="RU368072"/>
    </source>
</evidence>
<dbReference type="GO" id="GO:0031262">
    <property type="term" value="C:Ndc80 complex"/>
    <property type="evidence" value="ECO:0007669"/>
    <property type="project" value="UniProtKB-UniRule"/>
</dbReference>
<keyword evidence="5 10" id="KW-0995">Kinetochore</keyword>
<comment type="subunit">
    <text evidence="10">Component of the NDC80 complex.</text>
</comment>
<gene>
    <name evidence="15" type="ORF">BDZ90DRAFT_231456</name>
</gene>
<evidence type="ECO:0000256" key="1">
    <source>
        <dbReference type="ARBA" id="ARBA00007050"/>
    </source>
</evidence>
<dbReference type="EMBL" id="KZ819665">
    <property type="protein sequence ID" value="PWN28471.1"/>
    <property type="molecule type" value="Genomic_DNA"/>
</dbReference>
<accession>A0A316UVW3</accession>
<feature type="coiled-coil region" evidence="11">
    <location>
        <begin position="382"/>
        <end position="416"/>
    </location>
</feature>
<dbReference type="STRING" id="1569628.A0A316UVW3"/>
<keyword evidence="16" id="KW-1185">Reference proteome</keyword>
<dbReference type="Pfam" id="PF03801">
    <property type="entry name" value="Ndc80_HEC"/>
    <property type="match status" value="1"/>
</dbReference>
<evidence type="ECO:0000256" key="4">
    <source>
        <dbReference type="ARBA" id="ARBA00022776"/>
    </source>
</evidence>
<evidence type="ECO:0000256" key="6">
    <source>
        <dbReference type="ARBA" id="ARBA00023054"/>
    </source>
</evidence>
<dbReference type="RefSeq" id="XP_025363083.1">
    <property type="nucleotide sequence ID" value="XM_025505870.1"/>
</dbReference>
<evidence type="ECO:0000259" key="13">
    <source>
        <dbReference type="Pfam" id="PF03801"/>
    </source>
</evidence>
<keyword evidence="3 10" id="KW-0132">Cell division</keyword>
<dbReference type="GO" id="GO:0005634">
    <property type="term" value="C:nucleus"/>
    <property type="evidence" value="ECO:0007669"/>
    <property type="project" value="UniProtKB-SubCell"/>
</dbReference>
<feature type="compositionally biased region" description="Polar residues" evidence="12">
    <location>
        <begin position="61"/>
        <end position="71"/>
    </location>
</feature>
<dbReference type="Proteomes" id="UP000245884">
    <property type="component" value="Unassembled WGS sequence"/>
</dbReference>
<keyword evidence="9 10" id="KW-0137">Centromere</keyword>
<dbReference type="InterPro" id="IPR038273">
    <property type="entry name" value="Ndc80_sf"/>
</dbReference>
<evidence type="ECO:0000259" key="14">
    <source>
        <dbReference type="Pfam" id="PF18077"/>
    </source>
</evidence>
<feature type="region of interest" description="Disordered" evidence="12">
    <location>
        <begin position="481"/>
        <end position="500"/>
    </location>
</feature>
<sequence length="764" mass="84974">MTARRSTLASIEAPNSGLPMPSSAVKSTKDMSSNNAAGASMPPTLNHRSSRQSLAPARQSMAPSKDNNNNAAMDIDSRATPGASTHRMSQSRQSMAPGASMNARNSVAPSSNAVAGPSSAATPNNSRRSFNGRQSLAPGAFTLPTSMALGGPSSKPAPNIDPRPLRSREYINEMKARVHEFAELTGFSHAGYRGYSSLDSPTQALFLGLFRHVFTNAIDPNYVFSLDAKKPEEEVMTILQEYKYPAIGDVTKMLLGSASSQQYWPKTLGILDWMVSLSHSAHHVPPGPLSREEKQREHLAALTRAHAAAVTAVHTASRATTSQAEMEALQQRVEDASADLREAEHGDEASDADRAFFPFMWKCYERFWQGEDQFPDEISKLEDFFESKNASVKKEVERLEAEKRSLEAELNEMESVDSPLAKAQSDSETLRGDLKKFTKYRDDILVPKVNKTKVTISRLEESREEAQLELEKLRSQHATLSAQVSSQEMTSEEFDRLSSERATLTAEKDRLEAEIKEAENGRYEVELANSNLQQRLEERLKTFNPLGARVGLFPIKVRRSDGAPGDEYLDEIDLLLGQSGLLHPGLDLKVDLRNRIAELRRKVDVEQRRAIEEKVERQERYDEVCERLHALKEQEDEVKGRLDVAKEAIDEIQRLTDDETRGFNEDQLAKERKLHAVQQAGHKQLQAAEARLVELRAHQKHLVQLVQESLEGYKDELCAAVEECVGLKNRVGESVEEVAGRLGVEVVREGEAEAHEGGGEEEQE</sequence>
<dbReference type="InterPro" id="IPR040967">
    <property type="entry name" value="DUF5595"/>
</dbReference>
<reference evidence="15 16" key="1">
    <citation type="journal article" date="2018" name="Mol. Biol. Evol.">
        <title>Broad Genomic Sampling Reveals a Smut Pathogenic Ancestry of the Fungal Clade Ustilaginomycotina.</title>
        <authorList>
            <person name="Kijpornyongpan T."/>
            <person name="Mondo S.J."/>
            <person name="Barry K."/>
            <person name="Sandor L."/>
            <person name="Lee J."/>
            <person name="Lipzen A."/>
            <person name="Pangilinan J."/>
            <person name="LaButti K."/>
            <person name="Hainaut M."/>
            <person name="Henrissat B."/>
            <person name="Grigoriev I.V."/>
            <person name="Spatafora J.W."/>
            <person name="Aime M.C."/>
        </authorList>
    </citation>
    <scope>NUCLEOTIDE SEQUENCE [LARGE SCALE GENOMIC DNA]</scope>
    <source>
        <strain evidence="15 16">MCA 5214</strain>
    </source>
</reference>
<dbReference type="PANTHER" id="PTHR10643">
    <property type="entry name" value="KINETOCHORE PROTEIN NDC80"/>
    <property type="match status" value="1"/>
</dbReference>
<dbReference type="Gene3D" id="1.10.418.30">
    <property type="entry name" value="Ncd80 complex, Ncd80 subunit"/>
    <property type="match status" value="1"/>
</dbReference>
<feature type="region of interest" description="Disordered" evidence="12">
    <location>
        <begin position="1"/>
        <end position="165"/>
    </location>
</feature>
<evidence type="ECO:0000313" key="15">
    <source>
        <dbReference type="EMBL" id="PWN28471.1"/>
    </source>
</evidence>
<evidence type="ECO:0000256" key="7">
    <source>
        <dbReference type="ARBA" id="ARBA00023242"/>
    </source>
</evidence>
<dbReference type="GO" id="GO:0051301">
    <property type="term" value="P:cell division"/>
    <property type="evidence" value="ECO:0007669"/>
    <property type="project" value="UniProtKB-UniRule"/>
</dbReference>
<feature type="domain" description="Kinetochore protein Ndc80 CH" evidence="13">
    <location>
        <begin position="157"/>
        <end position="282"/>
    </location>
</feature>
<protein>
    <recommendedName>
        <fullName evidence="10">Kinetochore protein NDC80</fullName>
    </recommendedName>
</protein>
<feature type="compositionally biased region" description="Polar residues" evidence="12">
    <location>
        <begin position="24"/>
        <end position="37"/>
    </location>
</feature>
<dbReference type="InterPro" id="IPR055260">
    <property type="entry name" value="Ndc80_CH"/>
</dbReference>
<name>A0A316UVW3_9BASI</name>
<evidence type="ECO:0000256" key="8">
    <source>
        <dbReference type="ARBA" id="ARBA00023306"/>
    </source>
</evidence>
<proteinExistence type="inferred from homology"/>
<comment type="subcellular location">
    <subcellularLocation>
        <location evidence="10">Chromosome</location>
        <location evidence="10">Centromere</location>
        <location evidence="10">Kinetochore</location>
    </subcellularLocation>
    <subcellularLocation>
        <location evidence="10">Nucleus</location>
    </subcellularLocation>
</comment>
<keyword evidence="7 10" id="KW-0539">Nucleus</keyword>
<evidence type="ECO:0000256" key="11">
    <source>
        <dbReference type="SAM" id="Coils"/>
    </source>
</evidence>
<dbReference type="GeneID" id="37027693"/>
<feature type="coiled-coil region" evidence="11">
    <location>
        <begin position="319"/>
        <end position="346"/>
    </location>
</feature>
<dbReference type="InterPro" id="IPR005550">
    <property type="entry name" value="Kinetochore_Ndc80"/>
</dbReference>
<dbReference type="Pfam" id="PF18077">
    <property type="entry name" value="DUF5595"/>
    <property type="match status" value="1"/>
</dbReference>
<keyword evidence="6 11" id="KW-0175">Coiled coil</keyword>
<feature type="compositionally biased region" description="Polar residues" evidence="12">
    <location>
        <begin position="102"/>
        <end position="134"/>
    </location>
</feature>
<keyword evidence="4 10" id="KW-0498">Mitosis</keyword>
<feature type="domain" description="DUF5595" evidence="14">
    <location>
        <begin position="347"/>
        <end position="414"/>
    </location>
</feature>
<comment type="function">
    <text evidence="10">Acts as a component of the essential kinetochore-associated NDC80 complex, which is required for chromosome segregation and spindle checkpoint activity.</text>
</comment>